<protein>
    <submittedName>
        <fullName evidence="4">Iron-containing alcohol dehydrogenase</fullName>
    </submittedName>
</protein>
<gene>
    <name evidence="4" type="ORF">K8V15_03160</name>
</gene>
<keyword evidence="1" id="KW-0560">Oxidoreductase</keyword>
<sequence length="368" mass="38718">MGTFGIRTAVRFGDDALESLREFAGNRVFVVTDAFLASTDMFSWLRDLLGPEVTVFDGVEPNPTIAQIGKGLAAYLDAHPDVVIAYGGGSPIDAAKAMHKAALDHGRGAPQGLVVIPTTSGSGSEVTSFSVITDQVTHAKLPMVSPDMVPRLAVLDARVVLGVPPRTTADSGMDVITHAVEAYVSTEANDFSDACAEKSAQLAFAHLERCFEDGHDLEARARMHNASTLAAMAFDNAGLGIVHSLAHALGGRFSVAHGRLNAMLLPHVITYNADHNDRAAQRYAWLGQLAGSSAMGTRAGVVSFVSRIGKLNAKLGIGPGLQQCGVPAEQVRPWLDELAAIALDDGCTATAPVRPTHADLVRLLRAAL</sequence>
<dbReference type="SUPFAM" id="SSF56796">
    <property type="entry name" value="Dehydroquinate synthase-like"/>
    <property type="match status" value="1"/>
</dbReference>
<feature type="domain" description="Fe-containing alcohol dehydrogenase-like C-terminal" evidence="3">
    <location>
        <begin position="168"/>
        <end position="368"/>
    </location>
</feature>
<dbReference type="Proteomes" id="UP000712713">
    <property type="component" value="Unassembled WGS sequence"/>
</dbReference>
<organism evidence="4 5">
    <name type="scientific">Tessaracoccus flavescens</name>
    <dbReference type="NCBI Taxonomy" id="399497"/>
    <lineage>
        <taxon>Bacteria</taxon>
        <taxon>Bacillati</taxon>
        <taxon>Actinomycetota</taxon>
        <taxon>Actinomycetes</taxon>
        <taxon>Propionibacteriales</taxon>
        <taxon>Propionibacteriaceae</taxon>
        <taxon>Tessaracoccus</taxon>
    </lineage>
</organism>
<dbReference type="FunFam" id="3.40.50.1970:FF:000003">
    <property type="entry name" value="Alcohol dehydrogenase, iron-containing"/>
    <property type="match status" value="1"/>
</dbReference>
<dbReference type="Gene3D" id="3.40.50.1970">
    <property type="match status" value="1"/>
</dbReference>
<dbReference type="FunFam" id="1.20.1090.10:FF:000001">
    <property type="entry name" value="Aldehyde-alcohol dehydrogenase"/>
    <property type="match status" value="1"/>
</dbReference>
<dbReference type="PANTHER" id="PTHR11496">
    <property type="entry name" value="ALCOHOL DEHYDROGENASE"/>
    <property type="match status" value="1"/>
</dbReference>
<dbReference type="Pfam" id="PF00465">
    <property type="entry name" value="Fe-ADH"/>
    <property type="match status" value="1"/>
</dbReference>
<reference evidence="4" key="2">
    <citation type="submission" date="2021-09" db="EMBL/GenBank/DDBJ databases">
        <authorList>
            <person name="Gilroy R."/>
        </authorList>
    </citation>
    <scope>NUCLEOTIDE SEQUENCE</scope>
    <source>
        <strain evidence="4">ChiGjej3B3-7470</strain>
    </source>
</reference>
<dbReference type="GO" id="GO:0046872">
    <property type="term" value="F:metal ion binding"/>
    <property type="evidence" value="ECO:0007669"/>
    <property type="project" value="InterPro"/>
</dbReference>
<dbReference type="InterPro" id="IPR039697">
    <property type="entry name" value="Alcohol_dehydrogenase_Fe"/>
</dbReference>
<dbReference type="PANTHER" id="PTHR11496:SF83">
    <property type="entry name" value="HYDROXYACID-OXOACID TRANSHYDROGENASE, MITOCHONDRIAL"/>
    <property type="match status" value="1"/>
</dbReference>
<name>A0A921ENT9_9ACTN</name>
<dbReference type="InterPro" id="IPR018211">
    <property type="entry name" value="ADH_Fe_CS"/>
</dbReference>
<dbReference type="Gene3D" id="1.20.1090.10">
    <property type="entry name" value="Dehydroquinate synthase-like - alpha domain"/>
    <property type="match status" value="1"/>
</dbReference>
<evidence type="ECO:0000313" key="5">
    <source>
        <dbReference type="Proteomes" id="UP000712713"/>
    </source>
</evidence>
<dbReference type="Pfam" id="PF25137">
    <property type="entry name" value="ADH_Fe_C"/>
    <property type="match status" value="1"/>
</dbReference>
<accession>A0A921ENT9</accession>
<proteinExistence type="predicted"/>
<evidence type="ECO:0000256" key="1">
    <source>
        <dbReference type="ARBA" id="ARBA00023002"/>
    </source>
</evidence>
<dbReference type="PROSITE" id="PS00913">
    <property type="entry name" value="ADH_IRON_1"/>
    <property type="match status" value="1"/>
</dbReference>
<comment type="caution">
    <text evidence="4">The sequence shown here is derived from an EMBL/GenBank/DDBJ whole genome shotgun (WGS) entry which is preliminary data.</text>
</comment>
<feature type="domain" description="Alcohol dehydrogenase iron-type/glycerol dehydrogenase GldA" evidence="2">
    <location>
        <begin position="8"/>
        <end position="156"/>
    </location>
</feature>
<dbReference type="GO" id="GO:0004022">
    <property type="term" value="F:alcohol dehydrogenase (NAD+) activity"/>
    <property type="evidence" value="ECO:0007669"/>
    <property type="project" value="TreeGrafter"/>
</dbReference>
<dbReference type="InterPro" id="IPR056798">
    <property type="entry name" value="ADH_Fe_C"/>
</dbReference>
<dbReference type="CDD" id="cd08180">
    <property type="entry name" value="PDD"/>
    <property type="match status" value="1"/>
</dbReference>
<dbReference type="EMBL" id="DYZF01000073">
    <property type="protein sequence ID" value="HJE50970.1"/>
    <property type="molecule type" value="Genomic_DNA"/>
</dbReference>
<evidence type="ECO:0000313" key="4">
    <source>
        <dbReference type="EMBL" id="HJE50970.1"/>
    </source>
</evidence>
<dbReference type="InterPro" id="IPR001670">
    <property type="entry name" value="ADH_Fe/GldA"/>
</dbReference>
<evidence type="ECO:0000259" key="3">
    <source>
        <dbReference type="Pfam" id="PF25137"/>
    </source>
</evidence>
<reference evidence="4" key="1">
    <citation type="journal article" date="2021" name="PeerJ">
        <title>Extensive microbial diversity within the chicken gut microbiome revealed by metagenomics and culture.</title>
        <authorList>
            <person name="Gilroy R."/>
            <person name="Ravi A."/>
            <person name="Getino M."/>
            <person name="Pursley I."/>
            <person name="Horton D.L."/>
            <person name="Alikhan N.F."/>
            <person name="Baker D."/>
            <person name="Gharbi K."/>
            <person name="Hall N."/>
            <person name="Watson M."/>
            <person name="Adriaenssens E.M."/>
            <person name="Foster-Nyarko E."/>
            <person name="Jarju S."/>
            <person name="Secka A."/>
            <person name="Antonio M."/>
            <person name="Oren A."/>
            <person name="Chaudhuri R.R."/>
            <person name="La Ragione R."/>
            <person name="Hildebrand F."/>
            <person name="Pallen M.J."/>
        </authorList>
    </citation>
    <scope>NUCLEOTIDE SEQUENCE</scope>
    <source>
        <strain evidence="4">ChiGjej3B3-7470</strain>
    </source>
</reference>
<dbReference type="AlphaFoldDB" id="A0A921ENT9"/>
<evidence type="ECO:0000259" key="2">
    <source>
        <dbReference type="Pfam" id="PF00465"/>
    </source>
</evidence>